<keyword evidence="1" id="KW-1133">Transmembrane helix</keyword>
<feature type="transmembrane region" description="Helical" evidence="1">
    <location>
        <begin position="81"/>
        <end position="100"/>
    </location>
</feature>
<dbReference type="Proteomes" id="UP000176501">
    <property type="component" value="Unassembled WGS sequence"/>
</dbReference>
<comment type="caution">
    <text evidence="2">The sequence shown here is derived from an EMBL/GenBank/DDBJ whole genome shotgun (WGS) entry which is preliminary data.</text>
</comment>
<feature type="transmembrane region" description="Helical" evidence="1">
    <location>
        <begin position="30"/>
        <end position="50"/>
    </location>
</feature>
<gene>
    <name evidence="2" type="ORF">A2304_01230</name>
</gene>
<reference evidence="2 3" key="1">
    <citation type="journal article" date="2016" name="Nat. Commun.">
        <title>Thousands of microbial genomes shed light on interconnected biogeochemical processes in an aquifer system.</title>
        <authorList>
            <person name="Anantharaman K."/>
            <person name="Brown C.T."/>
            <person name="Hug L.A."/>
            <person name="Sharon I."/>
            <person name="Castelle C.J."/>
            <person name="Probst A.J."/>
            <person name="Thomas B.C."/>
            <person name="Singh A."/>
            <person name="Wilkins M.J."/>
            <person name="Karaoz U."/>
            <person name="Brodie E.L."/>
            <person name="Williams K.H."/>
            <person name="Hubbard S.S."/>
            <person name="Banfield J.F."/>
        </authorList>
    </citation>
    <scope>NUCLEOTIDE SEQUENCE [LARGE SCALE GENOMIC DNA]</scope>
</reference>
<keyword evidence="1" id="KW-0812">Transmembrane</keyword>
<dbReference type="EMBL" id="MGFE01000005">
    <property type="protein sequence ID" value="OGL99400.1"/>
    <property type="molecule type" value="Genomic_DNA"/>
</dbReference>
<protein>
    <submittedName>
        <fullName evidence="2">Uncharacterized protein</fullName>
    </submittedName>
</protein>
<feature type="transmembrane region" description="Helical" evidence="1">
    <location>
        <begin position="6"/>
        <end position="23"/>
    </location>
</feature>
<evidence type="ECO:0000256" key="1">
    <source>
        <dbReference type="SAM" id="Phobius"/>
    </source>
</evidence>
<organism evidence="2 3">
    <name type="scientific">Candidatus Uhrbacteria bacterium RIFOXYB2_FULL_57_15</name>
    <dbReference type="NCBI Taxonomy" id="1802422"/>
    <lineage>
        <taxon>Bacteria</taxon>
        <taxon>Candidatus Uhriibacteriota</taxon>
    </lineage>
</organism>
<evidence type="ECO:0000313" key="2">
    <source>
        <dbReference type="EMBL" id="OGL99400.1"/>
    </source>
</evidence>
<name>A0A1F7W9D6_9BACT</name>
<keyword evidence="1" id="KW-0472">Membrane</keyword>
<feature type="transmembrane region" description="Helical" evidence="1">
    <location>
        <begin position="56"/>
        <end position="74"/>
    </location>
</feature>
<sequence>MEEVRFLILTIAIELPIALILLRKDDWRRVALVVFGSNMVSHPIVWQMIFFQHINWFLAETGVIAFESLVYGLIFKGRRNLAIFTGISVNIVTAAIGYIFF</sequence>
<accession>A0A1F7W9D6</accession>
<evidence type="ECO:0000313" key="3">
    <source>
        <dbReference type="Proteomes" id="UP000176501"/>
    </source>
</evidence>
<dbReference type="AlphaFoldDB" id="A0A1F7W9D6"/>
<proteinExistence type="predicted"/>